<accession>A0A7Y1ACP9</accession>
<proteinExistence type="predicted"/>
<comment type="caution">
    <text evidence="1">The sequence shown here is derived from an EMBL/GenBank/DDBJ whole genome shotgun (WGS) entry which is preliminary data.</text>
</comment>
<dbReference type="RefSeq" id="WP_169886520.1">
    <property type="nucleotide sequence ID" value="NZ_JAAQWG010000092.1"/>
</dbReference>
<organism evidence="1 2">
    <name type="scientific">Pseudomonas veronii</name>
    <dbReference type="NCBI Taxonomy" id="76761"/>
    <lineage>
        <taxon>Bacteria</taxon>
        <taxon>Pseudomonadati</taxon>
        <taxon>Pseudomonadota</taxon>
        <taxon>Gammaproteobacteria</taxon>
        <taxon>Pseudomonadales</taxon>
        <taxon>Pseudomonadaceae</taxon>
        <taxon>Pseudomonas</taxon>
    </lineage>
</organism>
<dbReference type="Proteomes" id="UP000537729">
    <property type="component" value="Unassembled WGS sequence"/>
</dbReference>
<dbReference type="AlphaFoldDB" id="A0A7Y1ACP9"/>
<evidence type="ECO:0000313" key="2">
    <source>
        <dbReference type="Proteomes" id="UP000537729"/>
    </source>
</evidence>
<sequence length="73" mass="7879">MSLIISLSAATIGKGAKLFHVSLLANGWESATLWTVAADDLDAAFDFAMSEYPDLDRADFDDGRDGYEIGSYV</sequence>
<name>A0A7Y1ACP9_PSEVE</name>
<dbReference type="EMBL" id="JAAQWG010000092">
    <property type="protein sequence ID" value="NMY13349.1"/>
    <property type="molecule type" value="Genomic_DNA"/>
</dbReference>
<gene>
    <name evidence="1" type="ORF">HBO38_33980</name>
</gene>
<reference evidence="1 2" key="1">
    <citation type="journal article" date="2020" name="Front. Microbiol.">
        <title>Genetic Organization of the aprX-lipA2 Operon Affects the Proteolytic Potential of Pseudomonas Species in Milk.</title>
        <authorList>
            <person name="Maier C."/>
            <person name="Huptas C."/>
            <person name="von Neubeck M."/>
            <person name="Scherer S."/>
            <person name="Wenning M."/>
            <person name="Lucking G."/>
        </authorList>
    </citation>
    <scope>NUCLEOTIDE SEQUENCE [LARGE SCALE GENOMIC DNA]</scope>
    <source>
        <strain evidence="1 2">DSM 16272</strain>
    </source>
</reference>
<evidence type="ECO:0000313" key="1">
    <source>
        <dbReference type="EMBL" id="NMY13349.1"/>
    </source>
</evidence>
<protein>
    <submittedName>
        <fullName evidence="1">Uncharacterized protein</fullName>
    </submittedName>
</protein>